<dbReference type="InterPro" id="IPR003598">
    <property type="entry name" value="Ig_sub2"/>
</dbReference>
<dbReference type="GeneTree" id="ENSGT00940000159942"/>
<dbReference type="InterPro" id="IPR003599">
    <property type="entry name" value="Ig_sub"/>
</dbReference>
<organism evidence="4 5">
    <name type="scientific">Cyprinodon variegatus</name>
    <name type="common">Sheepshead minnow</name>
    <dbReference type="NCBI Taxonomy" id="28743"/>
    <lineage>
        <taxon>Eukaryota</taxon>
        <taxon>Metazoa</taxon>
        <taxon>Chordata</taxon>
        <taxon>Craniata</taxon>
        <taxon>Vertebrata</taxon>
        <taxon>Euteleostomi</taxon>
        <taxon>Actinopterygii</taxon>
        <taxon>Neopterygii</taxon>
        <taxon>Teleostei</taxon>
        <taxon>Neoteleostei</taxon>
        <taxon>Acanthomorphata</taxon>
        <taxon>Ovalentaria</taxon>
        <taxon>Atherinomorphae</taxon>
        <taxon>Cyprinodontiformes</taxon>
        <taxon>Cyprinodontidae</taxon>
        <taxon>Cyprinodon</taxon>
    </lineage>
</organism>
<dbReference type="SMART" id="SM00409">
    <property type="entry name" value="IG"/>
    <property type="match status" value="2"/>
</dbReference>
<dbReference type="SMART" id="SM00408">
    <property type="entry name" value="IGc2"/>
    <property type="match status" value="2"/>
</dbReference>
<feature type="domain" description="Ig-like" evidence="3">
    <location>
        <begin position="34"/>
        <end position="110"/>
    </location>
</feature>
<dbReference type="InterPro" id="IPR050467">
    <property type="entry name" value="LRFN"/>
</dbReference>
<proteinExistence type="predicted"/>
<dbReference type="SUPFAM" id="SSF48726">
    <property type="entry name" value="Immunoglobulin"/>
    <property type="match status" value="2"/>
</dbReference>
<evidence type="ECO:0000256" key="1">
    <source>
        <dbReference type="ARBA" id="ARBA00022729"/>
    </source>
</evidence>
<dbReference type="InterPro" id="IPR013783">
    <property type="entry name" value="Ig-like_fold"/>
</dbReference>
<keyword evidence="2" id="KW-0325">Glycoprotein</keyword>
<dbReference type="PANTHER" id="PTHR45842">
    <property type="entry name" value="SYNAPTIC ADHESION-LIKE MOLECULE SALM"/>
    <property type="match status" value="1"/>
</dbReference>
<dbReference type="Ensembl" id="ENSCVAT00000025030.1">
    <property type="protein sequence ID" value="ENSCVAP00000030787.1"/>
    <property type="gene ID" value="ENSCVAG00000019594.1"/>
</dbReference>
<evidence type="ECO:0000256" key="2">
    <source>
        <dbReference type="ARBA" id="ARBA00023180"/>
    </source>
</evidence>
<protein>
    <submittedName>
        <fullName evidence="4">Matrix-remodeling-associated protein 5-like</fullName>
    </submittedName>
</protein>
<evidence type="ECO:0000259" key="3">
    <source>
        <dbReference type="PROSITE" id="PS50835"/>
    </source>
</evidence>
<dbReference type="PANTHER" id="PTHR45842:SF12">
    <property type="entry name" value="KEKKON 5, ISOFORM A"/>
    <property type="match status" value="1"/>
</dbReference>
<evidence type="ECO:0000313" key="5">
    <source>
        <dbReference type="Proteomes" id="UP000265020"/>
    </source>
</evidence>
<dbReference type="Pfam" id="PF13927">
    <property type="entry name" value="Ig_3"/>
    <property type="match status" value="2"/>
</dbReference>
<dbReference type="Proteomes" id="UP000265020">
    <property type="component" value="Unassembled WGS sequence"/>
</dbReference>
<dbReference type="PROSITE" id="PS50835">
    <property type="entry name" value="IG_LIKE"/>
    <property type="match status" value="2"/>
</dbReference>
<feature type="domain" description="Ig-like" evidence="3">
    <location>
        <begin position="117"/>
        <end position="208"/>
    </location>
</feature>
<name>A0A3Q2EES8_CYPVA</name>
<keyword evidence="5" id="KW-1185">Reference proteome</keyword>
<sequence>MYAQKLCSCKDRTDLHIDLSNNSLTILPKGSVAGRDIQLSCPFLSSTNPSVQWILPDGSKLNTPFSSLDGRLQVSASRLLLKRVQLSDGGLYYCVAKAGRDVDVLPLHLAVEESSVPYSGELSGPPVFGTIGDSITLTCRISGSPEPLASWILPDGNIARQGLAVSGGSVVHLNGSLSLLRPTLKDRGYYRCIAVNQHGRDTMSMELILKAQQISGLETTFPRGPQSASGRSTKIPKMYQLKVEVVLDESIYLFLVICC</sequence>
<reference evidence="4" key="2">
    <citation type="submission" date="2025-09" db="UniProtKB">
        <authorList>
            <consortium name="Ensembl"/>
        </authorList>
    </citation>
    <scope>IDENTIFICATION</scope>
</reference>
<dbReference type="Gene3D" id="2.60.40.10">
    <property type="entry name" value="Immunoglobulins"/>
    <property type="match status" value="2"/>
</dbReference>
<dbReference type="InterPro" id="IPR007110">
    <property type="entry name" value="Ig-like_dom"/>
</dbReference>
<reference evidence="4" key="1">
    <citation type="submission" date="2025-08" db="UniProtKB">
        <authorList>
            <consortium name="Ensembl"/>
        </authorList>
    </citation>
    <scope>IDENTIFICATION</scope>
</reference>
<dbReference type="AlphaFoldDB" id="A0A3Q2EES8"/>
<accession>A0A3Q2EES8</accession>
<keyword evidence="1" id="KW-0732">Signal</keyword>
<dbReference type="InterPro" id="IPR036179">
    <property type="entry name" value="Ig-like_dom_sf"/>
</dbReference>
<evidence type="ECO:0000313" key="4">
    <source>
        <dbReference type="Ensembl" id="ENSCVAP00000030787.1"/>
    </source>
</evidence>